<dbReference type="GO" id="GO:0016787">
    <property type="term" value="F:hydrolase activity"/>
    <property type="evidence" value="ECO:0007669"/>
    <property type="project" value="InterPro"/>
</dbReference>
<proteinExistence type="predicted"/>
<dbReference type="Proteomes" id="UP000316476">
    <property type="component" value="Unassembled WGS sequence"/>
</dbReference>
<dbReference type="Pfam" id="PF06439">
    <property type="entry name" value="3keto-disac_hyd"/>
    <property type="match status" value="1"/>
</dbReference>
<organism evidence="2 3">
    <name type="scientific">Crateriforma conspicua</name>
    <dbReference type="NCBI Taxonomy" id="2527996"/>
    <lineage>
        <taxon>Bacteria</taxon>
        <taxon>Pseudomonadati</taxon>
        <taxon>Planctomycetota</taxon>
        <taxon>Planctomycetia</taxon>
        <taxon>Planctomycetales</taxon>
        <taxon>Planctomycetaceae</taxon>
        <taxon>Crateriforma</taxon>
    </lineage>
</organism>
<evidence type="ECO:0000259" key="1">
    <source>
        <dbReference type="Pfam" id="PF06439"/>
    </source>
</evidence>
<name>A0A5C6FK77_9PLAN</name>
<dbReference type="InterPro" id="IPR010496">
    <property type="entry name" value="AL/BT2_dom"/>
</dbReference>
<reference evidence="2 3" key="1">
    <citation type="submission" date="2019-02" db="EMBL/GenBank/DDBJ databases">
        <title>Deep-cultivation of Planctomycetes and their phenomic and genomic characterization uncovers novel biology.</title>
        <authorList>
            <person name="Wiegand S."/>
            <person name="Jogler M."/>
            <person name="Boedeker C."/>
            <person name="Pinto D."/>
            <person name="Vollmers J."/>
            <person name="Rivas-Marin E."/>
            <person name="Kohn T."/>
            <person name="Peeters S.H."/>
            <person name="Heuer A."/>
            <person name="Rast P."/>
            <person name="Oberbeckmann S."/>
            <person name="Bunk B."/>
            <person name="Jeske O."/>
            <person name="Meyerdierks A."/>
            <person name="Storesund J.E."/>
            <person name="Kallscheuer N."/>
            <person name="Luecker S."/>
            <person name="Lage O.M."/>
            <person name="Pohl T."/>
            <person name="Merkel B.J."/>
            <person name="Hornburger P."/>
            <person name="Mueller R.-W."/>
            <person name="Bruemmer F."/>
            <person name="Labrenz M."/>
            <person name="Spormann A.M."/>
            <person name="Op Den Camp H."/>
            <person name="Overmann J."/>
            <person name="Amann R."/>
            <person name="Jetten M.S.M."/>
            <person name="Mascher T."/>
            <person name="Medema M.H."/>
            <person name="Devos D.P."/>
            <person name="Kaster A.-K."/>
            <person name="Ovreas L."/>
            <person name="Rohde M."/>
            <person name="Galperin M.Y."/>
            <person name="Jogler C."/>
        </authorList>
    </citation>
    <scope>NUCLEOTIDE SEQUENCE [LARGE SCALE GENOMIC DNA]</scope>
    <source>
        <strain evidence="2 3">V7</strain>
    </source>
</reference>
<feature type="domain" description="3-keto-alpha-glucoside-1,2-lyase/3-keto-2-hydroxy-glucal hydratase" evidence="1">
    <location>
        <begin position="63"/>
        <end position="247"/>
    </location>
</feature>
<evidence type="ECO:0000313" key="2">
    <source>
        <dbReference type="EMBL" id="TWU62387.1"/>
    </source>
</evidence>
<evidence type="ECO:0000313" key="3">
    <source>
        <dbReference type="Proteomes" id="UP000316476"/>
    </source>
</evidence>
<dbReference type="AlphaFoldDB" id="A0A5C6FK77"/>
<dbReference type="Gene3D" id="2.60.120.560">
    <property type="entry name" value="Exo-inulinase, domain 1"/>
    <property type="match status" value="1"/>
</dbReference>
<accession>A0A5C6FK77</accession>
<dbReference type="OrthoDB" id="266976at2"/>
<dbReference type="EMBL" id="SJPZ01000002">
    <property type="protein sequence ID" value="TWU62387.1"/>
    <property type="molecule type" value="Genomic_DNA"/>
</dbReference>
<gene>
    <name evidence="2" type="ORF">V7x_41170</name>
</gene>
<protein>
    <recommendedName>
        <fullName evidence="1">3-keto-alpha-glucoside-1,2-lyase/3-keto-2-hydroxy-glucal hydratase domain-containing protein</fullName>
    </recommendedName>
</protein>
<sequence length="249" mass="27213">MSESRLLNHDQSNPFKNFGPRISMKNQLGIHVVFACLLLSLTINVSARADEPASVADATSEEGFVTLFDGQSLDGWTGAVDGYEVVDGAIQCKAKHGGNLYTKEVYGDFVVRLEFQLPPRGNNGLAIRFPGKGDPAYVGMCELQVLDNTHPDYANLDDRQFHGSAYGMAAAKRGALKPVGQWNEQEVTVIGPTIRVVLNGQEILNTDLSKIDEYLADRPHPGKDRVEGHFGFAGHGDAVKFRNVRIKSL</sequence>
<comment type="caution">
    <text evidence="2">The sequence shown here is derived from an EMBL/GenBank/DDBJ whole genome shotgun (WGS) entry which is preliminary data.</text>
</comment>